<keyword evidence="3 6" id="KW-0479">Metal-binding</keyword>
<evidence type="ECO:0000256" key="8">
    <source>
        <dbReference type="SAM" id="SignalP"/>
    </source>
</evidence>
<protein>
    <recommendedName>
        <fullName evidence="9">Cytochrome c domain-containing protein</fullName>
    </recommendedName>
</protein>
<dbReference type="Pfam" id="PF03150">
    <property type="entry name" value="CCP_MauG"/>
    <property type="match status" value="1"/>
</dbReference>
<feature type="compositionally biased region" description="Pro residues" evidence="7">
    <location>
        <begin position="34"/>
        <end position="84"/>
    </location>
</feature>
<dbReference type="EMBL" id="AP027272">
    <property type="protein sequence ID" value="BDX06576.1"/>
    <property type="molecule type" value="Genomic_DNA"/>
</dbReference>
<dbReference type="GO" id="GO:0046872">
    <property type="term" value="F:metal ion binding"/>
    <property type="evidence" value="ECO:0007669"/>
    <property type="project" value="UniProtKB-KW"/>
</dbReference>
<proteinExistence type="predicted"/>
<dbReference type="RefSeq" id="WP_338292590.1">
    <property type="nucleotide sequence ID" value="NZ_AP027272.1"/>
</dbReference>
<dbReference type="Gene3D" id="1.10.760.10">
    <property type="entry name" value="Cytochrome c-like domain"/>
    <property type="match status" value="2"/>
</dbReference>
<evidence type="ECO:0000313" key="11">
    <source>
        <dbReference type="Proteomes" id="UP001333710"/>
    </source>
</evidence>
<dbReference type="InterPro" id="IPR004852">
    <property type="entry name" value="Di-haem_cyt_c_peroxidsae"/>
</dbReference>
<keyword evidence="5 6" id="KW-0408">Iron</keyword>
<evidence type="ECO:0000259" key="9">
    <source>
        <dbReference type="PROSITE" id="PS51007"/>
    </source>
</evidence>
<comment type="subcellular location">
    <subcellularLocation>
        <location evidence="1">Cell envelope</location>
    </subcellularLocation>
</comment>
<evidence type="ECO:0000256" key="3">
    <source>
        <dbReference type="ARBA" id="ARBA00022723"/>
    </source>
</evidence>
<feature type="region of interest" description="Disordered" evidence="7">
    <location>
        <begin position="22"/>
        <end position="91"/>
    </location>
</feature>
<feature type="chain" id="PRO_5041245154" description="Cytochrome c domain-containing protein" evidence="8">
    <location>
        <begin position="23"/>
        <end position="579"/>
    </location>
</feature>
<evidence type="ECO:0000256" key="7">
    <source>
        <dbReference type="SAM" id="MobiDB-lite"/>
    </source>
</evidence>
<dbReference type="InterPro" id="IPR051395">
    <property type="entry name" value="Cytochrome_c_Peroxidase/MauG"/>
</dbReference>
<name>A0AA48HHM1_9ALTE</name>
<dbReference type="SUPFAM" id="SSF46626">
    <property type="entry name" value="Cytochrome c"/>
    <property type="match status" value="2"/>
</dbReference>
<accession>A0AA48HHM1</accession>
<dbReference type="PROSITE" id="PS51007">
    <property type="entry name" value="CYTC"/>
    <property type="match status" value="1"/>
</dbReference>
<evidence type="ECO:0000313" key="10">
    <source>
        <dbReference type="EMBL" id="BDX06576.1"/>
    </source>
</evidence>
<keyword evidence="2 6" id="KW-0349">Heme</keyword>
<reference evidence="10" key="1">
    <citation type="submission" date="2023-01" db="EMBL/GenBank/DDBJ databases">
        <title>Complete genome sequence of Planctobacterium marinum strain Dej080120_11.</title>
        <authorList>
            <person name="Ueki S."/>
            <person name="Maruyama F."/>
        </authorList>
    </citation>
    <scope>NUCLEOTIDE SEQUENCE</scope>
    <source>
        <strain evidence="10">Dej080120_11</strain>
    </source>
</reference>
<dbReference type="AlphaFoldDB" id="A0AA48HHM1"/>
<feature type="signal peptide" evidence="8">
    <location>
        <begin position="1"/>
        <end position="22"/>
    </location>
</feature>
<dbReference type="GO" id="GO:0030313">
    <property type="term" value="C:cell envelope"/>
    <property type="evidence" value="ECO:0007669"/>
    <property type="project" value="UniProtKB-SubCell"/>
</dbReference>
<keyword evidence="4" id="KW-0560">Oxidoreductase</keyword>
<keyword evidence="8" id="KW-0732">Signal</keyword>
<dbReference type="InterPro" id="IPR009056">
    <property type="entry name" value="Cyt_c-like_dom"/>
</dbReference>
<evidence type="ECO:0000256" key="5">
    <source>
        <dbReference type="ARBA" id="ARBA00023004"/>
    </source>
</evidence>
<dbReference type="InterPro" id="IPR036909">
    <property type="entry name" value="Cyt_c-like_dom_sf"/>
</dbReference>
<keyword evidence="11" id="KW-1185">Reference proteome</keyword>
<feature type="domain" description="Cytochrome c" evidence="9">
    <location>
        <begin position="340"/>
        <end position="540"/>
    </location>
</feature>
<evidence type="ECO:0000256" key="1">
    <source>
        <dbReference type="ARBA" id="ARBA00004196"/>
    </source>
</evidence>
<evidence type="ECO:0000256" key="2">
    <source>
        <dbReference type="ARBA" id="ARBA00022617"/>
    </source>
</evidence>
<evidence type="ECO:0000256" key="4">
    <source>
        <dbReference type="ARBA" id="ARBA00023002"/>
    </source>
</evidence>
<dbReference type="KEGG" id="pmaw:MACH26_20970"/>
<dbReference type="GO" id="GO:0009055">
    <property type="term" value="F:electron transfer activity"/>
    <property type="evidence" value="ECO:0007669"/>
    <property type="project" value="InterPro"/>
</dbReference>
<organism evidence="10 11">
    <name type="scientific">Planctobacterium marinum</name>
    <dbReference type="NCBI Taxonomy" id="1631968"/>
    <lineage>
        <taxon>Bacteria</taxon>
        <taxon>Pseudomonadati</taxon>
        <taxon>Pseudomonadota</taxon>
        <taxon>Gammaproteobacteria</taxon>
        <taxon>Alteromonadales</taxon>
        <taxon>Alteromonadaceae</taxon>
        <taxon>Planctobacterium</taxon>
    </lineage>
</organism>
<dbReference type="PANTHER" id="PTHR30600">
    <property type="entry name" value="CYTOCHROME C PEROXIDASE-RELATED"/>
    <property type="match status" value="1"/>
</dbReference>
<dbReference type="GO" id="GO:0020037">
    <property type="term" value="F:heme binding"/>
    <property type="evidence" value="ECO:0007669"/>
    <property type="project" value="InterPro"/>
</dbReference>
<dbReference type="Proteomes" id="UP001333710">
    <property type="component" value="Chromosome"/>
</dbReference>
<evidence type="ECO:0000256" key="6">
    <source>
        <dbReference type="PROSITE-ProRule" id="PRU00433"/>
    </source>
</evidence>
<sequence length="579" mass="62479">MMKKAIAISLVLATALAMDVNAQQGPVREDGPRTPNPGPGNPNPGPGNPNPGPGNPNPGPGNPNPGPGNPNPGPGNPNPGPGNPNPGQGNQNLEQQLQQLVEQLELDSISAEGLPSIEDPLPQLGKSLFFTKNLGGEQSAACVSCHHPVLGGSDELSLSVGVEAINELNESAHDLLGHGRFNGNDSNNLPSVPRNAPTIFNAGLNEQRMFWDGRVERQNNGQIITPDSEVNRRGNLRADNNLPEGATLAAAQARFPVTSPDEMRGDFEFDLDNEAYRQVLAERLNDTDTLWSASFELAYNDDEVTFDRIAEAIGEYERSMVFINSPWNRYLSGESDALSDEEKAGAVLFFSNANQGGAGCGTCHSGSTLSGRGFQLVAFPQFGPGKGNPGVATNNQDFGRENITGDNEDRYHFRAPSLLNIAVTAPYGHTGAYQTLEEVVRHYSNPRQSINRLFAARNGEPFTNNNAPFCDLPQVADLINKTGQTCESLYPDAYDNSIQVVEHLQNVRNGDVPARFPLRGSPNLNQQEVSQLVAFMEALTDPCVLDRDCLDPWIVDHDEEANFPDDLPLIAEDRDGHSL</sequence>
<dbReference type="GO" id="GO:0004130">
    <property type="term" value="F:cytochrome-c peroxidase activity"/>
    <property type="evidence" value="ECO:0007669"/>
    <property type="project" value="TreeGrafter"/>
</dbReference>
<gene>
    <name evidence="10" type="ORF">MACH26_20970</name>
</gene>